<name>A8NEX0_COPC7</name>
<dbReference type="RefSeq" id="XP_001833151.1">
    <property type="nucleotide sequence ID" value="XM_001833099.1"/>
</dbReference>
<dbReference type="GeneID" id="6009645"/>
<dbReference type="InParanoid" id="A8NEX0"/>
<evidence type="ECO:0000256" key="1">
    <source>
        <dbReference type="SAM" id="MobiDB-lite"/>
    </source>
</evidence>
<keyword evidence="3" id="KW-1185">Reference proteome</keyword>
<evidence type="ECO:0000313" key="3">
    <source>
        <dbReference type="Proteomes" id="UP000001861"/>
    </source>
</evidence>
<dbReference type="Proteomes" id="UP000001861">
    <property type="component" value="Unassembled WGS sequence"/>
</dbReference>
<reference evidence="2 3" key="1">
    <citation type="journal article" date="2010" name="Proc. Natl. Acad. Sci. U.S.A.">
        <title>Insights into evolution of multicellular fungi from the assembled chromosomes of the mushroom Coprinopsis cinerea (Coprinus cinereus).</title>
        <authorList>
            <person name="Stajich J.E."/>
            <person name="Wilke S.K."/>
            <person name="Ahren D."/>
            <person name="Au C.H."/>
            <person name="Birren B.W."/>
            <person name="Borodovsky M."/>
            <person name="Burns C."/>
            <person name="Canback B."/>
            <person name="Casselton L.A."/>
            <person name="Cheng C.K."/>
            <person name="Deng J."/>
            <person name="Dietrich F.S."/>
            <person name="Fargo D.C."/>
            <person name="Farman M.L."/>
            <person name="Gathman A.C."/>
            <person name="Goldberg J."/>
            <person name="Guigo R."/>
            <person name="Hoegger P.J."/>
            <person name="Hooker J.B."/>
            <person name="Huggins A."/>
            <person name="James T.Y."/>
            <person name="Kamada T."/>
            <person name="Kilaru S."/>
            <person name="Kodira C."/>
            <person name="Kues U."/>
            <person name="Kupfer D."/>
            <person name="Kwan H.S."/>
            <person name="Lomsadze A."/>
            <person name="Li W."/>
            <person name="Lilly W.W."/>
            <person name="Ma L.J."/>
            <person name="Mackey A.J."/>
            <person name="Manning G."/>
            <person name="Martin F."/>
            <person name="Muraguchi H."/>
            <person name="Natvig D.O."/>
            <person name="Palmerini H."/>
            <person name="Ramesh M.A."/>
            <person name="Rehmeyer C.J."/>
            <person name="Roe B.A."/>
            <person name="Shenoy N."/>
            <person name="Stanke M."/>
            <person name="Ter-Hovhannisyan V."/>
            <person name="Tunlid A."/>
            <person name="Velagapudi R."/>
            <person name="Vision T.J."/>
            <person name="Zeng Q."/>
            <person name="Zolan M.E."/>
            <person name="Pukkila P.J."/>
        </authorList>
    </citation>
    <scope>NUCLEOTIDE SEQUENCE [LARGE SCALE GENOMIC DNA]</scope>
    <source>
        <strain evidence="3">Okayama-7 / 130 / ATCC MYA-4618 / FGSC 9003</strain>
    </source>
</reference>
<dbReference type="OrthoDB" id="3365917at2759"/>
<feature type="compositionally biased region" description="Gly residues" evidence="1">
    <location>
        <begin position="21"/>
        <end position="49"/>
    </location>
</feature>
<feature type="region of interest" description="Disordered" evidence="1">
    <location>
        <begin position="1"/>
        <end position="80"/>
    </location>
</feature>
<gene>
    <name evidence="2" type="ORF">CC1G_01213</name>
</gene>
<dbReference type="OMA" id="SQHLYPR"/>
<feature type="compositionally biased region" description="Polar residues" evidence="1">
    <location>
        <begin position="52"/>
        <end position="67"/>
    </location>
</feature>
<comment type="caution">
    <text evidence="2">The sequence shown here is derived from an EMBL/GenBank/DDBJ whole genome shotgun (WGS) entry which is preliminary data.</text>
</comment>
<dbReference type="EMBL" id="AACS02000002">
    <property type="protein sequence ID" value="EAU88840.1"/>
    <property type="molecule type" value="Genomic_DNA"/>
</dbReference>
<accession>A8NEX0</accession>
<dbReference type="STRING" id="240176.A8NEX0"/>
<organism evidence="2 3">
    <name type="scientific">Coprinopsis cinerea (strain Okayama-7 / 130 / ATCC MYA-4618 / FGSC 9003)</name>
    <name type="common">Inky cap fungus</name>
    <name type="synonym">Hormographiella aspergillata</name>
    <dbReference type="NCBI Taxonomy" id="240176"/>
    <lineage>
        <taxon>Eukaryota</taxon>
        <taxon>Fungi</taxon>
        <taxon>Dikarya</taxon>
        <taxon>Basidiomycota</taxon>
        <taxon>Agaricomycotina</taxon>
        <taxon>Agaricomycetes</taxon>
        <taxon>Agaricomycetidae</taxon>
        <taxon>Agaricales</taxon>
        <taxon>Agaricineae</taxon>
        <taxon>Psathyrellaceae</taxon>
        <taxon>Coprinopsis</taxon>
    </lineage>
</organism>
<evidence type="ECO:0000313" key="2">
    <source>
        <dbReference type="EMBL" id="EAU88840.1"/>
    </source>
</evidence>
<proteinExistence type="predicted"/>
<dbReference type="VEuPathDB" id="FungiDB:CC1G_01213"/>
<dbReference type="AlphaFoldDB" id="A8NEX0"/>
<dbReference type="eggNOG" id="ENOG502SQIM">
    <property type="taxonomic scope" value="Eukaryota"/>
</dbReference>
<dbReference type="KEGG" id="cci:CC1G_01213"/>
<sequence>MVFVPFISRRERRKLERRKGGGGGGRGGGGGGAGRGSSGGSAGGGGRGGRSTSINTGAGTKSSSTYSNGGGTPAALPAGSPFAGRMAGGGTRGDVYGTRQYGSGYPGVAGRGVNGRGFPFFFWPVAWVGTGVGASYLYTSQYGHARDGRRPGGQQYRAAFESGSTDSTFRFLADKDSVEAIAEVVKEECGSMLKDDDDIPIDEYDGAEEEPPRPEEVVQYYRASSAALTLDGYNNTAVFEEEGAEDVPLPSGIDSGLLACLNETIGEAVPLVDGAVSIGTPSNIGIFGLAGLIYLASQF</sequence>
<protein>
    <submittedName>
        <fullName evidence="2">Uncharacterized protein</fullName>
    </submittedName>
</protein>